<keyword evidence="2" id="KW-1185">Reference proteome</keyword>
<evidence type="ECO:0000313" key="1">
    <source>
        <dbReference type="EMBL" id="NKG21120.1"/>
    </source>
</evidence>
<proteinExistence type="predicted"/>
<dbReference type="EMBL" id="JAAWVT010000004">
    <property type="protein sequence ID" value="NKG21120.1"/>
    <property type="molecule type" value="Genomic_DNA"/>
</dbReference>
<organism evidence="1 2">
    <name type="scientific">Paeniglutamicibacter terrestris</name>
    <dbReference type="NCBI Taxonomy" id="2723403"/>
    <lineage>
        <taxon>Bacteria</taxon>
        <taxon>Bacillati</taxon>
        <taxon>Actinomycetota</taxon>
        <taxon>Actinomycetes</taxon>
        <taxon>Micrococcales</taxon>
        <taxon>Micrococcaceae</taxon>
        <taxon>Paeniglutamicibacter</taxon>
    </lineage>
</organism>
<evidence type="ECO:0000313" key="2">
    <source>
        <dbReference type="Proteomes" id="UP000746595"/>
    </source>
</evidence>
<gene>
    <name evidence="1" type="ORF">HED64_10435</name>
</gene>
<comment type="caution">
    <text evidence="1">The sequence shown here is derived from an EMBL/GenBank/DDBJ whole genome shotgun (WGS) entry which is preliminary data.</text>
</comment>
<reference evidence="1 2" key="1">
    <citation type="submission" date="2020-04" db="EMBL/GenBank/DDBJ databases">
        <title>Paeniglutamicibacter sp. ANT13_2, a novel actinomycete isolated from sediment in Antarctica.</title>
        <authorList>
            <person name="Sakdapetsiri C."/>
            <person name="Pinyakong O."/>
        </authorList>
    </citation>
    <scope>NUCLEOTIDE SEQUENCE [LARGE SCALE GENOMIC DNA]</scope>
    <source>
        <strain evidence="1 2">ANT13_2</strain>
    </source>
</reference>
<dbReference type="Proteomes" id="UP000746595">
    <property type="component" value="Unassembled WGS sequence"/>
</dbReference>
<dbReference type="RefSeq" id="WP_168151945.1">
    <property type="nucleotide sequence ID" value="NZ_JAAWVT010000004.1"/>
</dbReference>
<sequence length="264" mass="27530">MSAIRRGGSLSNTDSVTVRRVTIPLTAQTGDVGLIAMAYYQPTTGAAALTLAGWTLIDESVLGDYRLVAFRRTLTGPDPGSDVEITFATAQRAPMVLEVWGGLSGVPSVNSTTTSPAATTHPLPAGGTGTILPFGLFGHRSGSPPSTMGVPSGWTLGNFGSVPASFSAATGITYGPAETGPTGALNLTTAAAVTSLTMTIGWPVTPEVNNLRLHEAHIRAFVAPVKNLRVHSASVSALITPYMIRRGGKWLRIRSYVRKSGAWK</sequence>
<name>A0ABX1G650_9MICC</name>
<accession>A0ABX1G650</accession>
<evidence type="ECO:0008006" key="3">
    <source>
        <dbReference type="Google" id="ProtNLM"/>
    </source>
</evidence>
<protein>
    <recommendedName>
        <fullName evidence="3">Minor tail protein</fullName>
    </recommendedName>
</protein>